<dbReference type="AlphaFoldDB" id="A0A6J7JNB1"/>
<evidence type="ECO:0000313" key="1">
    <source>
        <dbReference type="EMBL" id="CAB4944201.1"/>
    </source>
</evidence>
<reference evidence="1" key="1">
    <citation type="submission" date="2020-05" db="EMBL/GenBank/DDBJ databases">
        <authorList>
            <person name="Chiriac C."/>
            <person name="Salcher M."/>
            <person name="Ghai R."/>
            <person name="Kavagutti S V."/>
        </authorList>
    </citation>
    <scope>NUCLEOTIDE SEQUENCE</scope>
</reference>
<protein>
    <submittedName>
        <fullName evidence="1">Unannotated protein</fullName>
    </submittedName>
</protein>
<accession>A0A6J7JNB1</accession>
<sequence>MSIRSLIDERRRSRVGNQIVRAYTAQPQTDDEILGLDAATAALINEELW</sequence>
<organism evidence="1">
    <name type="scientific">freshwater metagenome</name>
    <dbReference type="NCBI Taxonomy" id="449393"/>
    <lineage>
        <taxon>unclassified sequences</taxon>
        <taxon>metagenomes</taxon>
        <taxon>ecological metagenomes</taxon>
    </lineage>
</organism>
<proteinExistence type="predicted"/>
<name>A0A6J7JNB1_9ZZZZ</name>
<gene>
    <name evidence="1" type="ORF">UFOPK3733_01477</name>
</gene>
<dbReference type="EMBL" id="CAFBNC010000081">
    <property type="protein sequence ID" value="CAB4944201.1"/>
    <property type="molecule type" value="Genomic_DNA"/>
</dbReference>